<dbReference type="CDD" id="cd04301">
    <property type="entry name" value="NAT_SF"/>
    <property type="match status" value="1"/>
</dbReference>
<dbReference type="Pfam" id="PF00583">
    <property type="entry name" value="Acetyltransf_1"/>
    <property type="match status" value="1"/>
</dbReference>
<dbReference type="Proteomes" id="UP001214530">
    <property type="component" value="Chromosome"/>
</dbReference>
<dbReference type="Gene3D" id="3.40.630.30">
    <property type="match status" value="1"/>
</dbReference>
<evidence type="ECO:0000313" key="4">
    <source>
        <dbReference type="EMBL" id="WEK20416.1"/>
    </source>
</evidence>
<accession>A0AAJ6B8E2</accession>
<name>A0AAJ6B8E2_9SPHI</name>
<evidence type="ECO:0000256" key="1">
    <source>
        <dbReference type="ARBA" id="ARBA00022679"/>
    </source>
</evidence>
<dbReference type="PANTHER" id="PTHR43877">
    <property type="entry name" value="AMINOALKYLPHOSPHONATE N-ACETYLTRANSFERASE-RELATED-RELATED"/>
    <property type="match status" value="1"/>
</dbReference>
<sequence length="141" mass="16089">MGIRKARTTDVAKIGELLSQLGYPTDRVALGCKLNYLSQDTDHLCLVYEQDGVVLAFIAVCFVPQMAVSNDLALIGYFAVEQQARRKGIGKQLEAYCEQLARERNCNCIQVHCNSKRIDAHRFYERQGYQESPKYFSKKLF</sequence>
<evidence type="ECO:0000313" key="5">
    <source>
        <dbReference type="Proteomes" id="UP001214530"/>
    </source>
</evidence>
<dbReference type="PROSITE" id="PS51186">
    <property type="entry name" value="GNAT"/>
    <property type="match status" value="1"/>
</dbReference>
<dbReference type="InterPro" id="IPR000182">
    <property type="entry name" value="GNAT_dom"/>
</dbReference>
<keyword evidence="1" id="KW-0808">Transferase</keyword>
<gene>
    <name evidence="4" type="ORF">P0Y49_04595</name>
</gene>
<feature type="domain" description="N-acetyltransferase" evidence="3">
    <location>
        <begin position="1"/>
        <end position="141"/>
    </location>
</feature>
<keyword evidence="2" id="KW-0012">Acyltransferase</keyword>
<proteinExistence type="predicted"/>
<evidence type="ECO:0000259" key="3">
    <source>
        <dbReference type="PROSITE" id="PS51186"/>
    </source>
</evidence>
<protein>
    <submittedName>
        <fullName evidence="4">GNAT family N-acetyltransferase</fullName>
    </submittedName>
</protein>
<dbReference type="InterPro" id="IPR050832">
    <property type="entry name" value="Bact_Acetyltransf"/>
</dbReference>
<dbReference type="EMBL" id="CP119313">
    <property type="protein sequence ID" value="WEK20416.1"/>
    <property type="molecule type" value="Genomic_DNA"/>
</dbReference>
<evidence type="ECO:0000256" key="2">
    <source>
        <dbReference type="ARBA" id="ARBA00023315"/>
    </source>
</evidence>
<dbReference type="SUPFAM" id="SSF55729">
    <property type="entry name" value="Acyl-CoA N-acyltransferases (Nat)"/>
    <property type="match status" value="1"/>
</dbReference>
<organism evidence="4 5">
    <name type="scientific">Candidatus Pedobacter colombiensis</name>
    <dbReference type="NCBI Taxonomy" id="3121371"/>
    <lineage>
        <taxon>Bacteria</taxon>
        <taxon>Pseudomonadati</taxon>
        <taxon>Bacteroidota</taxon>
        <taxon>Sphingobacteriia</taxon>
        <taxon>Sphingobacteriales</taxon>
        <taxon>Sphingobacteriaceae</taxon>
        <taxon>Pedobacter</taxon>
    </lineage>
</organism>
<dbReference type="InterPro" id="IPR016181">
    <property type="entry name" value="Acyl_CoA_acyltransferase"/>
</dbReference>
<dbReference type="GO" id="GO:0016747">
    <property type="term" value="F:acyltransferase activity, transferring groups other than amino-acyl groups"/>
    <property type="evidence" value="ECO:0007669"/>
    <property type="project" value="InterPro"/>
</dbReference>
<dbReference type="AlphaFoldDB" id="A0AAJ6B8E2"/>
<reference evidence="4" key="1">
    <citation type="submission" date="2023-03" db="EMBL/GenBank/DDBJ databases">
        <title>Andean soil-derived lignocellulolytic bacterial consortium as a source of novel taxa and putative plastic-active enzymes.</title>
        <authorList>
            <person name="Diaz-Garcia L."/>
            <person name="Chuvochina M."/>
            <person name="Feuerriegel G."/>
            <person name="Bunk B."/>
            <person name="Sproer C."/>
            <person name="Streit W.R."/>
            <person name="Rodriguez L.M."/>
            <person name="Overmann J."/>
            <person name="Jimenez D.J."/>
        </authorList>
    </citation>
    <scope>NUCLEOTIDE SEQUENCE</scope>
    <source>
        <strain evidence="4">MAG 3858</strain>
    </source>
</reference>